<feature type="compositionally biased region" description="Basic and acidic residues" evidence="1">
    <location>
        <begin position="152"/>
        <end position="163"/>
    </location>
</feature>
<dbReference type="PANTHER" id="PTHR47182:SF2">
    <property type="entry name" value="CELL WALL ALPHA-1,3-GLUCAN SYNTHASE AGS1"/>
    <property type="match status" value="1"/>
</dbReference>
<evidence type="ECO:0000313" key="3">
    <source>
        <dbReference type="Proteomes" id="UP000001194"/>
    </source>
</evidence>
<dbReference type="OrthoDB" id="3251248at2759"/>
<organism evidence="3">
    <name type="scientific">Laccaria bicolor (strain S238N-H82 / ATCC MYA-4686)</name>
    <name type="common">Bicoloured deceiver</name>
    <name type="synonym">Laccaria laccata var. bicolor</name>
    <dbReference type="NCBI Taxonomy" id="486041"/>
    <lineage>
        <taxon>Eukaryota</taxon>
        <taxon>Fungi</taxon>
        <taxon>Dikarya</taxon>
        <taxon>Basidiomycota</taxon>
        <taxon>Agaricomycotina</taxon>
        <taxon>Agaricomycetes</taxon>
        <taxon>Agaricomycetidae</taxon>
        <taxon>Agaricales</taxon>
        <taxon>Agaricineae</taxon>
        <taxon>Hydnangiaceae</taxon>
        <taxon>Laccaria</taxon>
    </lineage>
</organism>
<name>B0DZ83_LACBS</name>
<keyword evidence="2" id="KW-0808">Transferase</keyword>
<evidence type="ECO:0000256" key="1">
    <source>
        <dbReference type="SAM" id="MobiDB-lite"/>
    </source>
</evidence>
<protein>
    <submittedName>
        <fullName evidence="2">Glycosyltransferase family 5 protein</fullName>
    </submittedName>
</protein>
<gene>
    <name evidence="2" type="ORF">LACBIDRAFT_314784</name>
</gene>
<dbReference type="EMBL" id="DS547154">
    <property type="protein sequence ID" value="EDR00044.1"/>
    <property type="molecule type" value="Genomic_DNA"/>
</dbReference>
<dbReference type="InParanoid" id="B0DZ83"/>
<dbReference type="InterPro" id="IPR058655">
    <property type="entry name" value="Mok11-14/Ags1-like"/>
</dbReference>
<dbReference type="GO" id="GO:0070600">
    <property type="term" value="P:fungal-type cell wall (1-&gt;3)-alpha-glucan biosynthetic process"/>
    <property type="evidence" value="ECO:0007669"/>
    <property type="project" value="TreeGrafter"/>
</dbReference>
<dbReference type="GeneID" id="6084952"/>
<evidence type="ECO:0000313" key="2">
    <source>
        <dbReference type="EMBL" id="EDR00044.1"/>
    </source>
</evidence>
<feature type="compositionally biased region" description="Basic and acidic residues" evidence="1">
    <location>
        <begin position="52"/>
        <end position="67"/>
    </location>
</feature>
<reference evidence="2 3" key="1">
    <citation type="journal article" date="2008" name="Nature">
        <title>The genome of Laccaria bicolor provides insights into mycorrhizal symbiosis.</title>
        <authorList>
            <person name="Martin F."/>
            <person name="Aerts A."/>
            <person name="Ahren D."/>
            <person name="Brun A."/>
            <person name="Danchin E.G.J."/>
            <person name="Duchaussoy F."/>
            <person name="Gibon J."/>
            <person name="Kohler A."/>
            <person name="Lindquist E."/>
            <person name="Pereda V."/>
            <person name="Salamov A."/>
            <person name="Shapiro H.J."/>
            <person name="Wuyts J."/>
            <person name="Blaudez D."/>
            <person name="Buee M."/>
            <person name="Brokstein P."/>
            <person name="Canbaeck B."/>
            <person name="Cohen D."/>
            <person name="Courty P.E."/>
            <person name="Coutinho P.M."/>
            <person name="Delaruelle C."/>
            <person name="Detter J.C."/>
            <person name="Deveau A."/>
            <person name="DiFazio S."/>
            <person name="Duplessis S."/>
            <person name="Fraissinet-Tachet L."/>
            <person name="Lucic E."/>
            <person name="Frey-Klett P."/>
            <person name="Fourrey C."/>
            <person name="Feussner I."/>
            <person name="Gay G."/>
            <person name="Grimwood J."/>
            <person name="Hoegger P.J."/>
            <person name="Jain P."/>
            <person name="Kilaru S."/>
            <person name="Labbe J."/>
            <person name="Lin Y.C."/>
            <person name="Legue V."/>
            <person name="Le Tacon F."/>
            <person name="Marmeisse R."/>
            <person name="Melayah D."/>
            <person name="Montanini B."/>
            <person name="Muratet M."/>
            <person name="Nehls U."/>
            <person name="Niculita-Hirzel H."/>
            <person name="Oudot-Le Secq M.P."/>
            <person name="Peter M."/>
            <person name="Quesneville H."/>
            <person name="Rajashekar B."/>
            <person name="Reich M."/>
            <person name="Rouhier N."/>
            <person name="Schmutz J."/>
            <person name="Yin T."/>
            <person name="Chalot M."/>
            <person name="Henrissat B."/>
            <person name="Kuees U."/>
            <person name="Lucas S."/>
            <person name="Van de Peer Y."/>
            <person name="Podila G.K."/>
            <person name="Polle A."/>
            <person name="Pukkila P.J."/>
            <person name="Richardson P.M."/>
            <person name="Rouze P."/>
            <person name="Sanders I.R."/>
            <person name="Stajich J.E."/>
            <person name="Tunlid A."/>
            <person name="Tuskan G."/>
            <person name="Grigoriev I.V."/>
        </authorList>
    </citation>
    <scope>NUCLEOTIDE SEQUENCE [LARGE SCALE GENOMIC DNA]</scope>
    <source>
        <strain evidence="3">S238N-H82 / ATCC MYA-4686</strain>
    </source>
</reference>
<feature type="region of interest" description="Disordered" evidence="1">
    <location>
        <begin position="44"/>
        <end position="68"/>
    </location>
</feature>
<dbReference type="Proteomes" id="UP000001194">
    <property type="component" value="Unassembled WGS sequence"/>
</dbReference>
<accession>B0DZ83</accession>
<dbReference type="AlphaFoldDB" id="B0DZ83"/>
<feature type="region of interest" description="Disordered" evidence="1">
    <location>
        <begin position="137"/>
        <end position="189"/>
    </location>
</feature>
<dbReference type="HOGENOM" id="CLU_1434669_0_0_1"/>
<sequence>MVGGNAMQQEKVKTVFQEWVKCVNVKLTFVANSNTAIRINFDTRSGSWPQQRQREHKENKEDGDVEGHSTPADLLASICSISKEHCTKYSIGVAGVLNKYGKHSWARYPALWTSKHVDSRSMPNPDPSDIAALDEIPTKARDTEIDQVAEAARSELRRQARETTKKRRSHIGQTAKRLWIPTRRKPRKR</sequence>
<keyword evidence="3" id="KW-1185">Reference proteome</keyword>
<dbReference type="GO" id="GO:0047657">
    <property type="term" value="F:alpha-1,3-glucan synthase activity"/>
    <property type="evidence" value="ECO:0007669"/>
    <property type="project" value="TreeGrafter"/>
</dbReference>
<dbReference type="STRING" id="486041.B0DZ83"/>
<dbReference type="KEGG" id="lbc:LACBIDRAFT_314784"/>
<dbReference type="RefSeq" id="XP_001889250.1">
    <property type="nucleotide sequence ID" value="XM_001889215.1"/>
</dbReference>
<proteinExistence type="predicted"/>
<dbReference type="GO" id="GO:0009277">
    <property type="term" value="C:fungal-type cell wall"/>
    <property type="evidence" value="ECO:0007669"/>
    <property type="project" value="TreeGrafter"/>
</dbReference>
<dbReference type="PANTHER" id="PTHR47182">
    <property type="entry name" value="CELL WALL ALPHA-1,3-GLUCAN SYNTHASE AGS1-RELATED"/>
    <property type="match status" value="1"/>
</dbReference>